<dbReference type="EMBL" id="VTER01000001">
    <property type="protein sequence ID" value="TYS52219.1"/>
    <property type="molecule type" value="Genomic_DNA"/>
</dbReference>
<gene>
    <name evidence="6" type="ORF">FZD51_01920</name>
</gene>
<protein>
    <submittedName>
        <fullName evidence="6">M20/M25/M40 family metallo-hydrolase</fullName>
    </submittedName>
</protein>
<dbReference type="RefSeq" id="WP_148973195.1">
    <property type="nucleotide sequence ID" value="NZ_JBNIKT010000021.1"/>
</dbReference>
<evidence type="ECO:0000256" key="2">
    <source>
        <dbReference type="ARBA" id="ARBA00022723"/>
    </source>
</evidence>
<dbReference type="SUPFAM" id="SSF55031">
    <property type="entry name" value="Bacterial exopeptidase dimerisation domain"/>
    <property type="match status" value="1"/>
</dbReference>
<keyword evidence="2" id="KW-0479">Metal-binding</keyword>
<dbReference type="Gene3D" id="3.40.630.10">
    <property type="entry name" value="Zn peptidases"/>
    <property type="match status" value="1"/>
</dbReference>
<organism evidence="6 7">
    <name type="scientific">Bacillus infantis</name>
    <dbReference type="NCBI Taxonomy" id="324767"/>
    <lineage>
        <taxon>Bacteria</taxon>
        <taxon>Bacillati</taxon>
        <taxon>Bacillota</taxon>
        <taxon>Bacilli</taxon>
        <taxon>Bacillales</taxon>
        <taxon>Bacillaceae</taxon>
        <taxon>Bacillus</taxon>
    </lineage>
</organism>
<keyword evidence="3 6" id="KW-0378">Hydrolase</keyword>
<dbReference type="PANTHER" id="PTHR43808">
    <property type="entry name" value="ACETYLORNITHINE DEACETYLASE"/>
    <property type="match status" value="1"/>
</dbReference>
<evidence type="ECO:0000259" key="5">
    <source>
        <dbReference type="Pfam" id="PF07687"/>
    </source>
</evidence>
<keyword evidence="4" id="KW-0862">Zinc</keyword>
<feature type="domain" description="Peptidase M20 dimerisation" evidence="5">
    <location>
        <begin position="200"/>
        <end position="295"/>
    </location>
</feature>
<dbReference type="InterPro" id="IPR001261">
    <property type="entry name" value="ArgE/DapE_CS"/>
</dbReference>
<name>A0A5D4RN01_9BACI</name>
<evidence type="ECO:0000313" key="6">
    <source>
        <dbReference type="EMBL" id="TYS52219.1"/>
    </source>
</evidence>
<evidence type="ECO:0000256" key="3">
    <source>
        <dbReference type="ARBA" id="ARBA00022801"/>
    </source>
</evidence>
<comment type="cofactor">
    <cofactor evidence="1">
        <name>Zn(2+)</name>
        <dbReference type="ChEBI" id="CHEBI:29105"/>
    </cofactor>
</comment>
<evidence type="ECO:0000313" key="7">
    <source>
        <dbReference type="Proteomes" id="UP000322139"/>
    </source>
</evidence>
<dbReference type="InterPro" id="IPR011650">
    <property type="entry name" value="Peptidase_M20_dimer"/>
</dbReference>
<dbReference type="InterPro" id="IPR002933">
    <property type="entry name" value="Peptidase_M20"/>
</dbReference>
<evidence type="ECO:0000256" key="4">
    <source>
        <dbReference type="ARBA" id="ARBA00022833"/>
    </source>
</evidence>
<sequence>MAENPELKNSAAEALEKIAGISAVQKGLSFLKNDNDRTSADQKELTSIPAPTFEEGERGEYYRRRLEELGIEDISKDDAGNIFGLRKGTGNGPRIAVCAHLDTVFPAGTDTVPKEKDGKIYAPGIADDGRGLAAVLTLIRAFNETGIETEGDILFGATVGEEGLGDLNGVKALFGQDHGIDGFISIEPGSPERITYLAAGSKRYEIIYKGSGGHSFGDFGTPSAIHAAGKAIAGIADLKVPEDPKTTFNVGIVSGGTSVNTIAAEARLIIDLRSVSADELAKVENEALSIIKGAAGAGSGITVEIKQVGDRPAGSQDIESAIVQTAAEASRQLGFTASFEKASSTDSNVPIALGIPAVTLGGGGSFGGIHTLEEYFDPKEAYYGPQAIFLCILGLAGVKGISSPLLGSRRKNNAEGSL</sequence>
<dbReference type="PROSITE" id="PS00758">
    <property type="entry name" value="ARGE_DAPE_CPG2_1"/>
    <property type="match status" value="1"/>
</dbReference>
<dbReference type="PANTHER" id="PTHR43808:SF17">
    <property type="entry name" value="PEPTIDASE M20"/>
    <property type="match status" value="1"/>
</dbReference>
<dbReference type="Pfam" id="PF01546">
    <property type="entry name" value="Peptidase_M20"/>
    <property type="match status" value="1"/>
</dbReference>
<comment type="caution">
    <text evidence="6">The sequence shown here is derived from an EMBL/GenBank/DDBJ whole genome shotgun (WGS) entry which is preliminary data.</text>
</comment>
<dbReference type="InterPro" id="IPR036264">
    <property type="entry name" value="Bact_exopeptidase_dim_dom"/>
</dbReference>
<dbReference type="Proteomes" id="UP000322139">
    <property type="component" value="Unassembled WGS sequence"/>
</dbReference>
<dbReference type="GO" id="GO:0046872">
    <property type="term" value="F:metal ion binding"/>
    <property type="evidence" value="ECO:0007669"/>
    <property type="project" value="UniProtKB-KW"/>
</dbReference>
<accession>A0A5D4RN01</accession>
<dbReference type="InterPro" id="IPR050072">
    <property type="entry name" value="Peptidase_M20A"/>
</dbReference>
<dbReference type="Pfam" id="PF07687">
    <property type="entry name" value="M20_dimer"/>
    <property type="match status" value="1"/>
</dbReference>
<dbReference type="GO" id="GO:0016787">
    <property type="term" value="F:hydrolase activity"/>
    <property type="evidence" value="ECO:0007669"/>
    <property type="project" value="UniProtKB-KW"/>
</dbReference>
<dbReference type="SUPFAM" id="SSF53187">
    <property type="entry name" value="Zn-dependent exopeptidases"/>
    <property type="match status" value="1"/>
</dbReference>
<reference evidence="6 7" key="1">
    <citation type="submission" date="2019-08" db="EMBL/GenBank/DDBJ databases">
        <title>Bacillus genomes from the desert of Cuatro Cienegas, Coahuila.</title>
        <authorList>
            <person name="Olmedo-Alvarez G."/>
        </authorList>
    </citation>
    <scope>NUCLEOTIDE SEQUENCE [LARGE SCALE GENOMIC DNA]</scope>
    <source>
        <strain evidence="6 7">CH446_14T</strain>
    </source>
</reference>
<dbReference type="AlphaFoldDB" id="A0A5D4RN01"/>
<evidence type="ECO:0000256" key="1">
    <source>
        <dbReference type="ARBA" id="ARBA00001947"/>
    </source>
</evidence>
<proteinExistence type="predicted"/>
<dbReference type="Gene3D" id="3.30.70.360">
    <property type="match status" value="1"/>
</dbReference>